<feature type="transmembrane region" description="Helical" evidence="6">
    <location>
        <begin position="46"/>
        <end position="67"/>
    </location>
</feature>
<dbReference type="RefSeq" id="WP_235177949.1">
    <property type="nucleotide sequence ID" value="NZ_JAKFFV010000007.1"/>
</dbReference>
<comment type="caution">
    <text evidence="7">The sequence shown here is derived from an EMBL/GenBank/DDBJ whole genome shotgun (WGS) entry which is preliminary data.</text>
</comment>
<proteinExistence type="predicted"/>
<keyword evidence="2" id="KW-1003">Cell membrane</keyword>
<evidence type="ECO:0000256" key="6">
    <source>
        <dbReference type="SAM" id="Phobius"/>
    </source>
</evidence>
<name>A0A9X1QD58_9BACT</name>
<evidence type="ECO:0000256" key="5">
    <source>
        <dbReference type="ARBA" id="ARBA00023136"/>
    </source>
</evidence>
<reference evidence="7" key="1">
    <citation type="submission" date="2022-01" db="EMBL/GenBank/DDBJ databases">
        <title>Novel species in genus Dyadobacter.</title>
        <authorList>
            <person name="Ma C."/>
        </authorList>
    </citation>
    <scope>NUCLEOTIDE SEQUENCE</scope>
    <source>
        <strain evidence="7">CY357</strain>
    </source>
</reference>
<dbReference type="AlphaFoldDB" id="A0A9X1QD58"/>
<comment type="subcellular location">
    <subcellularLocation>
        <location evidence="1">Cell membrane</location>
        <topology evidence="1">Multi-pass membrane protein</topology>
    </subcellularLocation>
</comment>
<dbReference type="PANTHER" id="PTHR40277">
    <property type="entry name" value="BLL5419 PROTEIN"/>
    <property type="match status" value="1"/>
</dbReference>
<feature type="transmembrane region" description="Helical" evidence="6">
    <location>
        <begin position="251"/>
        <end position="269"/>
    </location>
</feature>
<keyword evidence="4 6" id="KW-1133">Transmembrane helix</keyword>
<evidence type="ECO:0000256" key="1">
    <source>
        <dbReference type="ARBA" id="ARBA00004651"/>
    </source>
</evidence>
<keyword evidence="3 6" id="KW-0812">Transmembrane</keyword>
<keyword evidence="5 6" id="KW-0472">Membrane</keyword>
<feature type="transmembrane region" description="Helical" evidence="6">
    <location>
        <begin position="159"/>
        <end position="180"/>
    </location>
</feature>
<dbReference type="PANTHER" id="PTHR40277:SF1">
    <property type="entry name" value="BLL5419 PROTEIN"/>
    <property type="match status" value="1"/>
</dbReference>
<feature type="transmembrane region" description="Helical" evidence="6">
    <location>
        <begin position="281"/>
        <end position="299"/>
    </location>
</feature>
<evidence type="ECO:0000313" key="8">
    <source>
        <dbReference type="Proteomes" id="UP001139411"/>
    </source>
</evidence>
<protein>
    <submittedName>
        <fullName evidence="7">Flippase-like domain-containing protein</fullName>
    </submittedName>
</protein>
<evidence type="ECO:0000256" key="3">
    <source>
        <dbReference type="ARBA" id="ARBA00022692"/>
    </source>
</evidence>
<evidence type="ECO:0000313" key="7">
    <source>
        <dbReference type="EMBL" id="MCF2499021.1"/>
    </source>
</evidence>
<gene>
    <name evidence="7" type="ORF">L0661_11935</name>
</gene>
<evidence type="ECO:0000256" key="4">
    <source>
        <dbReference type="ARBA" id="ARBA00022989"/>
    </source>
</evidence>
<accession>A0A9X1QD58</accession>
<dbReference type="Pfam" id="PF03706">
    <property type="entry name" value="LPG_synthase_TM"/>
    <property type="match status" value="1"/>
</dbReference>
<dbReference type="GO" id="GO:0005886">
    <property type="term" value="C:plasma membrane"/>
    <property type="evidence" value="ECO:0007669"/>
    <property type="project" value="UniProtKB-SubCell"/>
</dbReference>
<feature type="transmembrane region" description="Helical" evidence="6">
    <location>
        <begin position="305"/>
        <end position="321"/>
    </location>
</feature>
<organism evidence="7 8">
    <name type="scientific">Dyadobacter chenhuakuii</name>
    <dbReference type="NCBI Taxonomy" id="2909339"/>
    <lineage>
        <taxon>Bacteria</taxon>
        <taxon>Pseudomonadati</taxon>
        <taxon>Bacteroidota</taxon>
        <taxon>Cytophagia</taxon>
        <taxon>Cytophagales</taxon>
        <taxon>Spirosomataceae</taxon>
        <taxon>Dyadobacter</taxon>
    </lineage>
</organism>
<dbReference type="EMBL" id="JAKFFV010000007">
    <property type="protein sequence ID" value="MCF2499021.1"/>
    <property type="molecule type" value="Genomic_DNA"/>
</dbReference>
<evidence type="ECO:0000256" key="2">
    <source>
        <dbReference type="ARBA" id="ARBA00022475"/>
    </source>
</evidence>
<feature type="transmembrane region" description="Helical" evidence="6">
    <location>
        <begin position="217"/>
        <end position="239"/>
    </location>
</feature>
<sequence length="327" mass="36617">MKLHPLFIKILKALLLVSMLVLLWQYLKVIDPHQVQAALAKVGAGFGWVLLSTSVAYALGTLGWWYCLGNAKGSIPKTDLFMIRHVCETVGLFNPASFAGGDMLKIVLLRPYPVSETKVLTSVVISRLLMVASQICLLILALVWFSLKNPLPIAAWLPYKSVLLVLIICLLLVFILYKIYGFNLNADKNPKLARIKSRLANLRAELADFYHSYPRQLAFAFVLFTLHWVVGSLEFYIVLKLFGYNVTIADGLLLDMGVILVKAAGAFVPGQVGVEEFGNKIMLSLLGISSIPLWLSVSALRRARQLFWILVGAIFYSFFIYKKRLYS</sequence>
<feature type="transmembrane region" description="Helical" evidence="6">
    <location>
        <begin position="128"/>
        <end position="147"/>
    </location>
</feature>
<dbReference type="Proteomes" id="UP001139411">
    <property type="component" value="Unassembled WGS sequence"/>
</dbReference>
<dbReference type="InterPro" id="IPR022791">
    <property type="entry name" value="L-PG_synthase/AglD"/>
</dbReference>
<feature type="transmembrane region" description="Helical" evidence="6">
    <location>
        <begin position="7"/>
        <end position="26"/>
    </location>
</feature>